<keyword evidence="1" id="KW-0732">Signal</keyword>
<dbReference type="EMBL" id="CP012333">
    <property type="protein sequence ID" value="AKU94342.1"/>
    <property type="molecule type" value="Genomic_DNA"/>
</dbReference>
<sequence>MNIKNRFSASLALAAALALPILTNGCSSDSPLSQNGLCCTDFKIGADLSGVDFGVDASIKGQFTAFAQASADLSATATGALGDVTSACRAIAQAGGANTDKDDEAATKSEQDRVGFWCDLAVARITATVKASGSLKIDVQAPQCEASVSASAKCSANCNVSGGCDVKAKPPTCEGGKMEISCSGGCTAEAGASVTCEGGCTGTCEGSCSAEGGVSVDCEGKCEGTCEAGGSANGSGVQADGSCKGKCNGTCTASATAPKVECKGTCKGSCSAKCEAKAGASVKCDGKCDAKAEPISCKGGTLKASCDVDAKCDANCNASAQAKAECTPPRVDIVFTGNATAEVNAVIDALKFNLPNIFLVVKARGQAFVDLTATVAGNADAVFEPGNLSVKGAACLGAIVPAIVKAGTDMGATFKAAGKVSASVGG</sequence>
<accession>A0A0K1PLE2</accession>
<evidence type="ECO:0000313" key="2">
    <source>
        <dbReference type="EMBL" id="AKU94342.1"/>
    </source>
</evidence>
<evidence type="ECO:0000256" key="1">
    <source>
        <dbReference type="SAM" id="SignalP"/>
    </source>
</evidence>
<name>A0A0K1PLE2_9BACT</name>
<organism evidence="2 3">
    <name type="scientific">Labilithrix luteola</name>
    <dbReference type="NCBI Taxonomy" id="1391654"/>
    <lineage>
        <taxon>Bacteria</taxon>
        <taxon>Pseudomonadati</taxon>
        <taxon>Myxococcota</taxon>
        <taxon>Polyangia</taxon>
        <taxon>Polyangiales</taxon>
        <taxon>Labilitrichaceae</taxon>
        <taxon>Labilithrix</taxon>
    </lineage>
</organism>
<keyword evidence="2" id="KW-0416">Keratin</keyword>
<keyword evidence="3" id="KW-1185">Reference proteome</keyword>
<protein>
    <submittedName>
        <fullName evidence="2">Keratin associated protein</fullName>
    </submittedName>
</protein>
<reference evidence="2 3" key="1">
    <citation type="submission" date="2015-08" db="EMBL/GenBank/DDBJ databases">
        <authorList>
            <person name="Babu N.S."/>
            <person name="Beckwith C.J."/>
            <person name="Beseler K.G."/>
            <person name="Brison A."/>
            <person name="Carone J.V."/>
            <person name="Caskin T.P."/>
            <person name="Diamond M."/>
            <person name="Durham M.E."/>
            <person name="Foxe J.M."/>
            <person name="Go M."/>
            <person name="Henderson B.A."/>
            <person name="Jones I.B."/>
            <person name="McGettigan J.A."/>
            <person name="Micheletti S.J."/>
            <person name="Nasrallah M.E."/>
            <person name="Ortiz D."/>
            <person name="Piller C.R."/>
            <person name="Privatt S.R."/>
            <person name="Schneider S.L."/>
            <person name="Sharp S."/>
            <person name="Smith T.C."/>
            <person name="Stanton J.D."/>
            <person name="Ullery H.E."/>
            <person name="Wilson R.J."/>
            <person name="Serrano M.G."/>
            <person name="Buck G."/>
            <person name="Lee V."/>
            <person name="Wang Y."/>
            <person name="Carvalho R."/>
            <person name="Voegtly L."/>
            <person name="Shi R."/>
            <person name="Duckworth R."/>
            <person name="Johnson A."/>
            <person name="Loviza R."/>
            <person name="Walstead R."/>
            <person name="Shah Z."/>
            <person name="Kiflezghi M."/>
            <person name="Wade K."/>
            <person name="Ball S.L."/>
            <person name="Bradley K.W."/>
            <person name="Asai D.J."/>
            <person name="Bowman C.A."/>
            <person name="Russell D.A."/>
            <person name="Pope W.H."/>
            <person name="Jacobs-Sera D."/>
            <person name="Hendrix R.W."/>
            <person name="Hatfull G.F."/>
        </authorList>
    </citation>
    <scope>NUCLEOTIDE SEQUENCE [LARGE SCALE GENOMIC DNA]</scope>
    <source>
        <strain evidence="2 3">DSM 27648</strain>
    </source>
</reference>
<feature type="signal peptide" evidence="1">
    <location>
        <begin position="1"/>
        <end position="23"/>
    </location>
</feature>
<dbReference type="AlphaFoldDB" id="A0A0K1PLE2"/>
<feature type="chain" id="PRO_5005465651" evidence="1">
    <location>
        <begin position="24"/>
        <end position="426"/>
    </location>
</feature>
<proteinExistence type="predicted"/>
<evidence type="ECO:0000313" key="3">
    <source>
        <dbReference type="Proteomes" id="UP000064967"/>
    </source>
</evidence>
<dbReference type="KEGG" id="llu:AKJ09_01006"/>
<dbReference type="STRING" id="1391654.AKJ09_01006"/>
<dbReference type="Proteomes" id="UP000064967">
    <property type="component" value="Chromosome"/>
</dbReference>
<gene>
    <name evidence="2" type="ORF">AKJ09_01006</name>
</gene>
<dbReference type="RefSeq" id="WP_146645954.1">
    <property type="nucleotide sequence ID" value="NZ_CP012333.1"/>
</dbReference>
<dbReference type="GO" id="GO:0005882">
    <property type="term" value="C:intermediate filament"/>
    <property type="evidence" value="ECO:0007669"/>
    <property type="project" value="UniProtKB-KW"/>
</dbReference>
<dbReference type="OrthoDB" id="5492982at2"/>